<gene>
    <name evidence="2" type="ORF">XELAEV_18020878mg</name>
</gene>
<reference evidence="3" key="1">
    <citation type="journal article" date="2016" name="Nature">
        <title>Genome evolution in the allotetraploid frog Xenopus laevis.</title>
        <authorList>
            <person name="Session A.M."/>
            <person name="Uno Y."/>
            <person name="Kwon T."/>
            <person name="Chapman J.A."/>
            <person name="Toyoda A."/>
            <person name="Takahashi S."/>
            <person name="Fukui A."/>
            <person name="Hikosaka A."/>
            <person name="Suzuki A."/>
            <person name="Kondo M."/>
            <person name="van Heeringen S.J."/>
            <person name="Quigley I."/>
            <person name="Heinz S."/>
            <person name="Ogino H."/>
            <person name="Ochi H."/>
            <person name="Hellsten U."/>
            <person name="Lyons J.B."/>
            <person name="Simakov O."/>
            <person name="Putnam N."/>
            <person name="Stites J."/>
            <person name="Kuroki Y."/>
            <person name="Tanaka T."/>
            <person name="Michiue T."/>
            <person name="Watanabe M."/>
            <person name="Bogdanovic O."/>
            <person name="Lister R."/>
            <person name="Georgiou G."/>
            <person name="Paranjpe S.S."/>
            <person name="van Kruijsbergen I."/>
            <person name="Shu S."/>
            <person name="Carlson J."/>
            <person name="Kinoshita T."/>
            <person name="Ohta Y."/>
            <person name="Mawaribuchi S."/>
            <person name="Jenkins J."/>
            <person name="Grimwood J."/>
            <person name="Schmutz J."/>
            <person name="Mitros T."/>
            <person name="Mozaffari S.V."/>
            <person name="Suzuki Y."/>
            <person name="Haramoto Y."/>
            <person name="Yamamoto T.S."/>
            <person name="Takagi C."/>
            <person name="Heald R."/>
            <person name="Miller K."/>
            <person name="Haudenschild C."/>
            <person name="Kitzman J."/>
            <person name="Nakayama T."/>
            <person name="Izutsu Y."/>
            <person name="Robert J."/>
            <person name="Fortriede J."/>
            <person name="Burns K."/>
            <person name="Lotay V."/>
            <person name="Karimi K."/>
            <person name="Yasuoka Y."/>
            <person name="Dichmann D.S."/>
            <person name="Flajnik M.F."/>
            <person name="Houston D.W."/>
            <person name="Shendure J."/>
            <person name="DuPasquier L."/>
            <person name="Vize P.D."/>
            <person name="Zorn A.M."/>
            <person name="Ito M."/>
            <person name="Marcotte E.M."/>
            <person name="Wallingford J.B."/>
            <person name="Ito Y."/>
            <person name="Asashima M."/>
            <person name="Ueno N."/>
            <person name="Matsuda Y."/>
            <person name="Veenstra G.J."/>
            <person name="Fujiyama A."/>
            <person name="Harland R.M."/>
            <person name="Taira M."/>
            <person name="Rokhsar D.S."/>
        </authorList>
    </citation>
    <scope>NUCLEOTIDE SEQUENCE [LARGE SCALE GENOMIC DNA]</scope>
    <source>
        <strain evidence="3">J</strain>
    </source>
</reference>
<feature type="region of interest" description="Disordered" evidence="1">
    <location>
        <begin position="1"/>
        <end position="20"/>
    </location>
</feature>
<dbReference type="Proteomes" id="UP000694892">
    <property type="component" value="Chromosome 3S"/>
</dbReference>
<proteinExistence type="predicted"/>
<evidence type="ECO:0000256" key="1">
    <source>
        <dbReference type="SAM" id="MobiDB-lite"/>
    </source>
</evidence>
<name>A0A974HQV5_XENLA</name>
<evidence type="ECO:0000313" key="3">
    <source>
        <dbReference type="Proteomes" id="UP000694892"/>
    </source>
</evidence>
<sequence>MDNPTSGKRGKARAELPPSNHLSIQFPEHCVIMIPKDLTVSVSFIHLQRQSCNNTLQVWHYSRLDKEENNLWHK</sequence>
<dbReference type="AlphaFoldDB" id="A0A974HQV5"/>
<accession>A0A974HQV5</accession>
<protein>
    <submittedName>
        <fullName evidence="2">Uncharacterized protein</fullName>
    </submittedName>
</protein>
<dbReference type="EMBL" id="CM004471">
    <property type="protein sequence ID" value="OCT87182.1"/>
    <property type="molecule type" value="Genomic_DNA"/>
</dbReference>
<organism evidence="2 3">
    <name type="scientific">Xenopus laevis</name>
    <name type="common">African clawed frog</name>
    <dbReference type="NCBI Taxonomy" id="8355"/>
    <lineage>
        <taxon>Eukaryota</taxon>
        <taxon>Metazoa</taxon>
        <taxon>Chordata</taxon>
        <taxon>Craniata</taxon>
        <taxon>Vertebrata</taxon>
        <taxon>Euteleostomi</taxon>
        <taxon>Amphibia</taxon>
        <taxon>Batrachia</taxon>
        <taxon>Anura</taxon>
        <taxon>Pipoidea</taxon>
        <taxon>Pipidae</taxon>
        <taxon>Xenopodinae</taxon>
        <taxon>Xenopus</taxon>
        <taxon>Xenopus</taxon>
    </lineage>
</organism>
<evidence type="ECO:0000313" key="2">
    <source>
        <dbReference type="EMBL" id="OCT87182.1"/>
    </source>
</evidence>